<protein>
    <submittedName>
        <fullName evidence="11">TRAP-type C5-dicarboxylate transporter</fullName>
    </submittedName>
</protein>
<comment type="similarity">
    <text evidence="8">Belongs to the TRAP transporter small permease family.</text>
</comment>
<feature type="transmembrane region" description="Helical" evidence="9">
    <location>
        <begin position="140"/>
        <end position="161"/>
    </location>
</feature>
<feature type="transmembrane region" description="Helical" evidence="9">
    <location>
        <begin position="21"/>
        <end position="46"/>
    </location>
</feature>
<dbReference type="OrthoDB" id="49066at2"/>
<evidence type="ECO:0000256" key="7">
    <source>
        <dbReference type="ARBA" id="ARBA00023136"/>
    </source>
</evidence>
<sequence length="174" mass="19536">MAGIFGILNKIKPVYDQIYKITLFLCKMLLIADILVATLTVAGRYIPFIPDPAWSEEVILSCMAYMTVLSGALAIRRRAHIRMTAFDKFLPEKLVTISDVISDIAVLVLAIVLIVVGWRYSVEIGSKGSYVSMPNVSRFWMYFAVPLGGIAMLIFQIEVLLENIEKLFAIKEEI</sequence>
<evidence type="ECO:0000259" key="10">
    <source>
        <dbReference type="Pfam" id="PF04290"/>
    </source>
</evidence>
<reference evidence="11" key="1">
    <citation type="journal article" date="2016" name="Genome Announc.">
        <title>Draft Genome Sequence of the Syntrophic Lactate-Degrading Bacterium Tepidanaerobacter syntrophicus JLT.</title>
        <authorList>
            <person name="Matsuura N."/>
            <person name="Ohashi A."/>
            <person name="Tourlousse D.M."/>
            <person name="Sekiguchi Y."/>
        </authorList>
    </citation>
    <scope>NUCLEOTIDE SEQUENCE [LARGE SCALE GENOMIC DNA]</scope>
    <source>
        <strain evidence="11">JL</strain>
    </source>
</reference>
<keyword evidence="2" id="KW-0813">Transport</keyword>
<organism evidence="11">
    <name type="scientific">Tepidanaerobacter syntrophicus</name>
    <dbReference type="NCBI Taxonomy" id="224999"/>
    <lineage>
        <taxon>Bacteria</taxon>
        <taxon>Bacillati</taxon>
        <taxon>Bacillota</taxon>
        <taxon>Clostridia</taxon>
        <taxon>Thermosediminibacterales</taxon>
        <taxon>Tepidanaerobacteraceae</taxon>
        <taxon>Tepidanaerobacter</taxon>
    </lineage>
</organism>
<evidence type="ECO:0000313" key="12">
    <source>
        <dbReference type="Proteomes" id="UP000062160"/>
    </source>
</evidence>
<dbReference type="Pfam" id="PF04290">
    <property type="entry name" value="DctQ"/>
    <property type="match status" value="1"/>
</dbReference>
<evidence type="ECO:0000256" key="2">
    <source>
        <dbReference type="ARBA" id="ARBA00022448"/>
    </source>
</evidence>
<keyword evidence="6 9" id="KW-1133">Transmembrane helix</keyword>
<evidence type="ECO:0000256" key="6">
    <source>
        <dbReference type="ARBA" id="ARBA00022989"/>
    </source>
</evidence>
<dbReference type="RefSeq" id="WP_059033802.1">
    <property type="nucleotide sequence ID" value="NZ_BSDN01000007.1"/>
</dbReference>
<evidence type="ECO:0000256" key="3">
    <source>
        <dbReference type="ARBA" id="ARBA00022475"/>
    </source>
</evidence>
<evidence type="ECO:0000313" key="11">
    <source>
        <dbReference type="EMBL" id="GAQ26057.1"/>
    </source>
</evidence>
<evidence type="ECO:0000256" key="8">
    <source>
        <dbReference type="ARBA" id="ARBA00038436"/>
    </source>
</evidence>
<feature type="transmembrane region" description="Helical" evidence="9">
    <location>
        <begin position="58"/>
        <end position="75"/>
    </location>
</feature>
<evidence type="ECO:0000256" key="4">
    <source>
        <dbReference type="ARBA" id="ARBA00022519"/>
    </source>
</evidence>
<dbReference type="GO" id="GO:0015740">
    <property type="term" value="P:C4-dicarboxylate transport"/>
    <property type="evidence" value="ECO:0007669"/>
    <property type="project" value="TreeGrafter"/>
</dbReference>
<feature type="domain" description="Tripartite ATP-independent periplasmic transporters DctQ component" evidence="10">
    <location>
        <begin position="34"/>
        <end position="164"/>
    </location>
</feature>
<keyword evidence="7 9" id="KW-0472">Membrane</keyword>
<keyword evidence="12" id="KW-1185">Reference proteome</keyword>
<keyword evidence="5 9" id="KW-0812">Transmembrane</keyword>
<dbReference type="GO" id="GO:0022857">
    <property type="term" value="F:transmembrane transporter activity"/>
    <property type="evidence" value="ECO:0007669"/>
    <property type="project" value="TreeGrafter"/>
</dbReference>
<dbReference type="Proteomes" id="UP000062160">
    <property type="component" value="Unassembled WGS sequence"/>
</dbReference>
<keyword evidence="4" id="KW-0997">Cell inner membrane</keyword>
<dbReference type="AlphaFoldDB" id="A0A0U9HGU5"/>
<name>A0A0U9HGU5_9FIRM</name>
<dbReference type="InterPro" id="IPR007387">
    <property type="entry name" value="TRAP_DctQ"/>
</dbReference>
<dbReference type="PANTHER" id="PTHR35011:SF2">
    <property type="entry name" value="2,3-DIKETO-L-GULONATE TRAP TRANSPORTER SMALL PERMEASE PROTEIN YIAM"/>
    <property type="match status" value="1"/>
</dbReference>
<comment type="subcellular location">
    <subcellularLocation>
        <location evidence="1">Cell inner membrane</location>
        <topology evidence="1">Multi-pass membrane protein</topology>
    </subcellularLocation>
</comment>
<evidence type="ECO:0000256" key="5">
    <source>
        <dbReference type="ARBA" id="ARBA00022692"/>
    </source>
</evidence>
<evidence type="ECO:0000256" key="1">
    <source>
        <dbReference type="ARBA" id="ARBA00004429"/>
    </source>
</evidence>
<dbReference type="EMBL" id="DF977003">
    <property type="protein sequence ID" value="GAQ26057.1"/>
    <property type="molecule type" value="Genomic_DNA"/>
</dbReference>
<proteinExistence type="inferred from homology"/>
<dbReference type="GO" id="GO:0005886">
    <property type="term" value="C:plasma membrane"/>
    <property type="evidence" value="ECO:0007669"/>
    <property type="project" value="UniProtKB-SubCell"/>
</dbReference>
<gene>
    <name evidence="11" type="ORF">TSYNT_9313</name>
</gene>
<feature type="transmembrane region" description="Helical" evidence="9">
    <location>
        <begin position="96"/>
        <end position="120"/>
    </location>
</feature>
<dbReference type="InterPro" id="IPR055348">
    <property type="entry name" value="DctQ"/>
</dbReference>
<dbReference type="PANTHER" id="PTHR35011">
    <property type="entry name" value="2,3-DIKETO-L-GULONATE TRAP TRANSPORTER SMALL PERMEASE PROTEIN YIAM"/>
    <property type="match status" value="1"/>
</dbReference>
<dbReference type="STRING" id="224999.GCA_001485475_02096"/>
<evidence type="ECO:0000256" key="9">
    <source>
        <dbReference type="SAM" id="Phobius"/>
    </source>
</evidence>
<accession>A0A0U9HGU5</accession>
<keyword evidence="3" id="KW-1003">Cell membrane</keyword>